<protein>
    <submittedName>
        <fullName evidence="3">PEP-CTERM sorting domain-containing protein</fullName>
    </submittedName>
</protein>
<name>A0ABW9KHT7_9BACT</name>
<keyword evidence="4" id="KW-1185">Reference proteome</keyword>
<sequence>MNLVAKTLSLLAVAAVSASLAKADAIPYGNTGQVAPEVATFATSNGGVNVYFYGSTAANSDTVRVYDVQTGYNSGDILPNHTTAQGTEVTVGTGPGQINAGDQLVFFINGPAGLFASAASYSSDNVNHGYVTNYTGGVAGIPAGLFVGLEDLPSSSSDFNYNDDTFVFTGVSAPSISATPEPGSLALLGTGTLSLLGVARRRFLAA</sequence>
<evidence type="ECO:0000313" key="3">
    <source>
        <dbReference type="EMBL" id="MFN2975364.1"/>
    </source>
</evidence>
<dbReference type="RefSeq" id="WP_263413109.1">
    <property type="nucleotide sequence ID" value="NZ_BAABBH010000001.1"/>
</dbReference>
<feature type="signal peptide" evidence="1">
    <location>
        <begin position="1"/>
        <end position="23"/>
    </location>
</feature>
<dbReference type="Proteomes" id="UP001634747">
    <property type="component" value="Unassembled WGS sequence"/>
</dbReference>
<feature type="chain" id="PRO_5045695975" evidence="1">
    <location>
        <begin position="24"/>
        <end position="206"/>
    </location>
</feature>
<proteinExistence type="predicted"/>
<reference evidence="3 4" key="1">
    <citation type="submission" date="2024-12" db="EMBL/GenBank/DDBJ databases">
        <authorList>
            <person name="Lee Y."/>
        </authorList>
    </citation>
    <scope>NUCLEOTIDE SEQUENCE [LARGE SCALE GENOMIC DNA]</scope>
    <source>
        <strain evidence="3 4">03SUJ4</strain>
    </source>
</reference>
<dbReference type="EMBL" id="JBJYXY010000001">
    <property type="protein sequence ID" value="MFN2975364.1"/>
    <property type="molecule type" value="Genomic_DNA"/>
</dbReference>
<dbReference type="NCBIfam" id="TIGR02595">
    <property type="entry name" value="PEP_CTERM"/>
    <property type="match status" value="1"/>
</dbReference>
<evidence type="ECO:0000256" key="1">
    <source>
        <dbReference type="SAM" id="SignalP"/>
    </source>
</evidence>
<gene>
    <name evidence="3" type="ORF">ACK2TP_06280</name>
</gene>
<dbReference type="Pfam" id="PF07589">
    <property type="entry name" value="PEP-CTERM"/>
    <property type="match status" value="1"/>
</dbReference>
<organism evidence="3 4">
    <name type="scientific">Terriglobus aquaticus</name>
    <dbReference type="NCBI Taxonomy" id="940139"/>
    <lineage>
        <taxon>Bacteria</taxon>
        <taxon>Pseudomonadati</taxon>
        <taxon>Acidobacteriota</taxon>
        <taxon>Terriglobia</taxon>
        <taxon>Terriglobales</taxon>
        <taxon>Acidobacteriaceae</taxon>
        <taxon>Terriglobus</taxon>
    </lineage>
</organism>
<feature type="domain" description="Ice-binding protein C-terminal" evidence="2">
    <location>
        <begin position="178"/>
        <end position="202"/>
    </location>
</feature>
<evidence type="ECO:0000259" key="2">
    <source>
        <dbReference type="Pfam" id="PF07589"/>
    </source>
</evidence>
<comment type="caution">
    <text evidence="3">The sequence shown here is derived from an EMBL/GenBank/DDBJ whole genome shotgun (WGS) entry which is preliminary data.</text>
</comment>
<accession>A0ABW9KHT7</accession>
<evidence type="ECO:0000313" key="4">
    <source>
        <dbReference type="Proteomes" id="UP001634747"/>
    </source>
</evidence>
<keyword evidence="1" id="KW-0732">Signal</keyword>
<dbReference type="InterPro" id="IPR013424">
    <property type="entry name" value="Ice-binding_C"/>
</dbReference>